<reference evidence="8" key="1">
    <citation type="submission" date="2007-11" db="EMBL/GenBank/DDBJ databases">
        <authorList>
            <consortium name="The Broad Institute Genome Sequencing Platform"/>
            <person name="Volkman S.K."/>
            <person name="Daily J.P."/>
            <person name="Sarr O."/>
            <person name="Ndiaye D."/>
            <person name="Ndir O."/>
            <person name="Mboup S."/>
            <person name="Lukens A."/>
            <person name="Stange-Thomann N."/>
            <person name="Mauceli E."/>
            <person name="Gnerre S."/>
            <person name="Jaffe D."/>
            <person name="Zainoun J."/>
            <person name="Wiegand R.C."/>
            <person name="Birren B."/>
            <person name="Galagan J."/>
            <person name="Lander E."/>
            <person name="Wirth D.F."/>
        </authorList>
    </citation>
    <scope>NUCLEOTIDE SEQUENCE [LARGE SCALE GENOMIC DNA]</scope>
    <source>
        <strain evidence="8">7G8</strain>
    </source>
</reference>
<evidence type="ECO:0000259" key="6">
    <source>
        <dbReference type="Pfam" id="PF13656"/>
    </source>
</evidence>
<evidence type="ECO:0000256" key="5">
    <source>
        <dbReference type="ARBA" id="ARBA00025751"/>
    </source>
</evidence>
<dbReference type="GO" id="GO:0006362">
    <property type="term" value="P:transcription elongation by RNA polymerase I"/>
    <property type="evidence" value="ECO:0007669"/>
    <property type="project" value="TreeGrafter"/>
</dbReference>
<evidence type="ECO:0000313" key="8">
    <source>
        <dbReference type="Proteomes" id="UP000030688"/>
    </source>
</evidence>
<evidence type="ECO:0000256" key="3">
    <source>
        <dbReference type="ARBA" id="ARBA00023163"/>
    </source>
</evidence>
<evidence type="ECO:0000313" key="7">
    <source>
        <dbReference type="EMBL" id="EUR64185.1"/>
    </source>
</evidence>
<accession>W7EUV8</accession>
<dbReference type="OrthoDB" id="365655at2759"/>
<keyword evidence="4" id="KW-0539">Nucleus</keyword>
<comment type="subcellular location">
    <subcellularLocation>
        <location evidence="1">Nucleus</location>
    </subcellularLocation>
</comment>
<dbReference type="AlphaFoldDB" id="W7EUV8"/>
<dbReference type="InterPro" id="IPR022905">
    <property type="entry name" value="Rpo11-like"/>
</dbReference>
<dbReference type="InterPro" id="IPR036603">
    <property type="entry name" value="RBP11-like"/>
</dbReference>
<dbReference type="GO" id="GO:0003677">
    <property type="term" value="F:DNA binding"/>
    <property type="evidence" value="ECO:0007669"/>
    <property type="project" value="InterPro"/>
</dbReference>
<dbReference type="PANTHER" id="PTHR13946:SF28">
    <property type="entry name" value="DNA-DIRECTED RNA POLYMERASES I AND III SUBUNIT RPAC2"/>
    <property type="match status" value="1"/>
</dbReference>
<dbReference type="InterPro" id="IPR033898">
    <property type="entry name" value="RNAP_AC19"/>
</dbReference>
<dbReference type="GO" id="GO:0003899">
    <property type="term" value="F:DNA-directed RNA polymerase activity"/>
    <property type="evidence" value="ECO:0007669"/>
    <property type="project" value="InterPro"/>
</dbReference>
<dbReference type="PANTHER" id="PTHR13946">
    <property type="entry name" value="DNA-DIRECTED RNA POLYMERASE I,II,III"/>
    <property type="match status" value="1"/>
</dbReference>
<reference evidence="7 8" key="2">
    <citation type="submission" date="2013-02" db="EMBL/GenBank/DDBJ databases">
        <title>The Genome Sequence of Plasmodium falciparum 7G8.</title>
        <authorList>
            <consortium name="The Broad Institute Genome Sequencing Platform"/>
            <consortium name="The Broad Institute Genome Sequencing Center for Infectious Disease"/>
            <person name="Neafsey D."/>
            <person name="Cheeseman I."/>
            <person name="Volkman S."/>
            <person name="Adams J."/>
            <person name="Walker B."/>
            <person name="Young S.K."/>
            <person name="Zeng Q."/>
            <person name="Gargeya S."/>
            <person name="Fitzgerald M."/>
            <person name="Haas B."/>
            <person name="Abouelleil A."/>
            <person name="Alvarado L."/>
            <person name="Arachchi H.M."/>
            <person name="Berlin A.M."/>
            <person name="Chapman S.B."/>
            <person name="Dewar J."/>
            <person name="Goldberg J."/>
            <person name="Griggs A."/>
            <person name="Gujja S."/>
            <person name="Hansen M."/>
            <person name="Howarth C."/>
            <person name="Imamovic A."/>
            <person name="Larimer J."/>
            <person name="McCowan C."/>
            <person name="Murphy C."/>
            <person name="Neiman D."/>
            <person name="Pearson M."/>
            <person name="Priest M."/>
            <person name="Roberts A."/>
            <person name="Saif S."/>
            <person name="Shea T."/>
            <person name="Sisk P."/>
            <person name="Sykes S."/>
            <person name="Wortman J."/>
            <person name="Nusbaum C."/>
            <person name="Birren B."/>
        </authorList>
    </citation>
    <scope>NUCLEOTIDE SEQUENCE [LARGE SCALE GENOMIC DNA]</scope>
    <source>
        <strain evidence="7 8">7G8</strain>
    </source>
</reference>
<sequence>MGNAMYAKSVYSSEGSEIFSENLSKEKRSEKSIHKMEYINDKEYKEDEYILNVYNKENKNIQDMNNEKINSGMKLKYDMNKNNLYVILSKKKRVKRFNPSTCLLRNCIYYVNCKINDKYFPILLELKNNPKCAICLIDESCNIIKEILIKDIKTIESSINSINLFLKINPEYSIQNKFNLIRFILKDNNDKISFMDNIKMMYGIEILEYGIVKYNKIRTQEYEEIYVYEKNLLNKENNQNLKHIMDNVTYNEYYNISDLITENENTHEKKMNQIIKNLIQLGNKYNPIIILGDMEEGNIIRVKEINALSNRTTNHYSSKDKQISFQQNYNSYDDFTLVEWYLSTKIGSNKTFRKEPIYSSNKLLLKSFMIGHFIKVKLSKNTFIKNKKTFVTSISIKGPVTINDNTAKQILHYLSNVNHSIQIFLSSDDIYNIFFSSIDPKINVLGLFIFYPCTLFLMRSGIRFAITLNGKSYSVDYLWNSFYMTKKDILFDKSPDFIPSYEDTQDIHLYFITASTNGQNVKSIIRTNSTDEKNYIYSTVFFYKHQKKIRYYENLKNLTHATFCFENEDHTLGNCLRCILLQKEGVEFAGYTVPHPTQPEINVRIQTTGKPAIDILKESLDDLGNMCDIMLNKFNEALKQS</sequence>
<dbReference type="CDD" id="cd07029">
    <property type="entry name" value="RNAP_I_III_AC19"/>
    <property type="match status" value="1"/>
</dbReference>
<dbReference type="Proteomes" id="UP000030688">
    <property type="component" value="Unassembled WGS sequence"/>
</dbReference>
<evidence type="ECO:0000256" key="1">
    <source>
        <dbReference type="ARBA" id="ARBA00004123"/>
    </source>
</evidence>
<dbReference type="GO" id="GO:0005666">
    <property type="term" value="C:RNA polymerase III complex"/>
    <property type="evidence" value="ECO:0007669"/>
    <property type="project" value="TreeGrafter"/>
</dbReference>
<keyword evidence="2" id="KW-0240">DNA-directed RNA polymerase</keyword>
<dbReference type="GO" id="GO:0005736">
    <property type="term" value="C:RNA polymerase I complex"/>
    <property type="evidence" value="ECO:0007669"/>
    <property type="project" value="TreeGrafter"/>
</dbReference>
<organism evidence="7 8">
    <name type="scientific">Plasmodium falciparum (isolate 7G8)</name>
    <dbReference type="NCBI Taxonomy" id="57266"/>
    <lineage>
        <taxon>Eukaryota</taxon>
        <taxon>Sar</taxon>
        <taxon>Alveolata</taxon>
        <taxon>Apicomplexa</taxon>
        <taxon>Aconoidasida</taxon>
        <taxon>Haemosporida</taxon>
        <taxon>Plasmodiidae</taxon>
        <taxon>Plasmodium</taxon>
        <taxon>Plasmodium (Laverania)</taxon>
    </lineage>
</organism>
<dbReference type="Pfam" id="PF13656">
    <property type="entry name" value="RNA_pol_L_2"/>
    <property type="match status" value="1"/>
</dbReference>
<proteinExistence type="inferred from homology"/>
<dbReference type="HAMAP" id="MF_00261">
    <property type="entry name" value="RNApol_arch_Rpo11"/>
    <property type="match status" value="1"/>
</dbReference>
<dbReference type="InterPro" id="IPR008193">
    <property type="entry name" value="RNA_pol_Rpb11_13-16kDa_CS"/>
</dbReference>
<protein>
    <recommendedName>
        <fullName evidence="6">DNA-directed RNA polymerase RBP11-like dimerisation domain-containing protein</fullName>
    </recommendedName>
</protein>
<dbReference type="SUPFAM" id="SSF55257">
    <property type="entry name" value="RBP11-like subunits of RNA polymerase"/>
    <property type="match status" value="1"/>
</dbReference>
<evidence type="ECO:0000256" key="2">
    <source>
        <dbReference type="ARBA" id="ARBA00022478"/>
    </source>
</evidence>
<evidence type="ECO:0000256" key="4">
    <source>
        <dbReference type="ARBA" id="ARBA00023242"/>
    </source>
</evidence>
<name>W7EUV8_PLAF8</name>
<dbReference type="InterPro" id="IPR009025">
    <property type="entry name" value="RBP11-like_dimer"/>
</dbReference>
<dbReference type="PROSITE" id="PS01154">
    <property type="entry name" value="RNA_POL_L_13KD"/>
    <property type="match status" value="1"/>
</dbReference>
<comment type="similarity">
    <text evidence="5">Belongs to the archaeal Rpo11/eukaryotic RPB11/RPC19 RNA polymerase subunit family.</text>
</comment>
<gene>
    <name evidence="7" type="ORF">PFBG_05185</name>
</gene>
<dbReference type="EMBL" id="KE123642">
    <property type="protein sequence ID" value="EUR64185.1"/>
    <property type="molecule type" value="Genomic_DNA"/>
</dbReference>
<keyword evidence="3" id="KW-0804">Transcription</keyword>
<dbReference type="Gene3D" id="3.30.1360.10">
    <property type="entry name" value="RNA polymerase, RBP11-like subunit"/>
    <property type="match status" value="1"/>
</dbReference>
<feature type="domain" description="DNA-directed RNA polymerase RBP11-like dimerisation" evidence="6">
    <location>
        <begin position="561"/>
        <end position="632"/>
    </location>
</feature>
<dbReference type="GO" id="GO:0046983">
    <property type="term" value="F:protein dimerization activity"/>
    <property type="evidence" value="ECO:0007669"/>
    <property type="project" value="InterPro"/>
</dbReference>
<dbReference type="GO" id="GO:0006383">
    <property type="term" value="P:transcription by RNA polymerase III"/>
    <property type="evidence" value="ECO:0007669"/>
    <property type="project" value="TreeGrafter"/>
</dbReference>